<evidence type="ECO:0000313" key="8">
    <source>
        <dbReference type="Proteomes" id="UP001162162"/>
    </source>
</evidence>
<accession>A0AAV8XSK0</accession>
<dbReference type="SUPFAM" id="SSF57716">
    <property type="entry name" value="Glucocorticoid receptor-like (DNA-binding domain)"/>
    <property type="match status" value="1"/>
</dbReference>
<evidence type="ECO:0000256" key="2">
    <source>
        <dbReference type="ARBA" id="ARBA00022737"/>
    </source>
</evidence>
<evidence type="ECO:0000259" key="6">
    <source>
        <dbReference type="PROSITE" id="PS50157"/>
    </source>
</evidence>
<feature type="domain" description="C2H2-type" evidence="6">
    <location>
        <begin position="318"/>
        <end position="346"/>
    </location>
</feature>
<dbReference type="InterPro" id="IPR013087">
    <property type="entry name" value="Znf_C2H2_type"/>
</dbReference>
<dbReference type="Gene3D" id="3.30.160.60">
    <property type="entry name" value="Classic Zinc Finger"/>
    <property type="match status" value="2"/>
</dbReference>
<evidence type="ECO:0000256" key="4">
    <source>
        <dbReference type="ARBA" id="ARBA00022833"/>
    </source>
</evidence>
<keyword evidence="8" id="KW-1185">Reference proteome</keyword>
<name>A0AAV8XSK0_9CUCU</name>
<comment type="caution">
    <text evidence="7">The sequence shown here is derived from an EMBL/GenBank/DDBJ whole genome shotgun (WGS) entry which is preliminary data.</text>
</comment>
<evidence type="ECO:0000313" key="7">
    <source>
        <dbReference type="EMBL" id="KAJ8941222.1"/>
    </source>
</evidence>
<dbReference type="PROSITE" id="PS50157">
    <property type="entry name" value="ZINC_FINGER_C2H2_2"/>
    <property type="match status" value="2"/>
</dbReference>
<dbReference type="PANTHER" id="PTHR24403:SF67">
    <property type="entry name" value="FI01116P-RELATED"/>
    <property type="match status" value="1"/>
</dbReference>
<proteinExistence type="predicted"/>
<dbReference type="Pfam" id="PF13909">
    <property type="entry name" value="zf-H2C2_5"/>
    <property type="match status" value="1"/>
</dbReference>
<evidence type="ECO:0000256" key="5">
    <source>
        <dbReference type="PROSITE-ProRule" id="PRU00042"/>
    </source>
</evidence>
<dbReference type="Proteomes" id="UP001162162">
    <property type="component" value="Unassembled WGS sequence"/>
</dbReference>
<protein>
    <recommendedName>
        <fullName evidence="6">C2H2-type domain-containing protein</fullName>
    </recommendedName>
</protein>
<keyword evidence="3 5" id="KW-0863">Zinc-finger</keyword>
<keyword evidence="4" id="KW-0862">Zinc</keyword>
<evidence type="ECO:0000256" key="1">
    <source>
        <dbReference type="ARBA" id="ARBA00022723"/>
    </source>
</evidence>
<dbReference type="PANTHER" id="PTHR24403">
    <property type="entry name" value="ZINC FINGER PROTEIN"/>
    <property type="match status" value="1"/>
</dbReference>
<feature type="domain" description="C2H2-type" evidence="6">
    <location>
        <begin position="354"/>
        <end position="381"/>
    </location>
</feature>
<dbReference type="GO" id="GO:0008270">
    <property type="term" value="F:zinc ion binding"/>
    <property type="evidence" value="ECO:0007669"/>
    <property type="project" value="UniProtKB-KW"/>
</dbReference>
<dbReference type="InterPro" id="IPR036236">
    <property type="entry name" value="Znf_C2H2_sf"/>
</dbReference>
<dbReference type="SMART" id="SM00355">
    <property type="entry name" value="ZnF_C2H2"/>
    <property type="match status" value="4"/>
</dbReference>
<keyword evidence="1" id="KW-0479">Metal-binding</keyword>
<gene>
    <name evidence="7" type="ORF">NQ318_015654</name>
</gene>
<organism evidence="7 8">
    <name type="scientific">Aromia moschata</name>
    <dbReference type="NCBI Taxonomy" id="1265417"/>
    <lineage>
        <taxon>Eukaryota</taxon>
        <taxon>Metazoa</taxon>
        <taxon>Ecdysozoa</taxon>
        <taxon>Arthropoda</taxon>
        <taxon>Hexapoda</taxon>
        <taxon>Insecta</taxon>
        <taxon>Pterygota</taxon>
        <taxon>Neoptera</taxon>
        <taxon>Endopterygota</taxon>
        <taxon>Coleoptera</taxon>
        <taxon>Polyphaga</taxon>
        <taxon>Cucujiformia</taxon>
        <taxon>Chrysomeloidea</taxon>
        <taxon>Cerambycidae</taxon>
        <taxon>Cerambycinae</taxon>
        <taxon>Callichromatini</taxon>
        <taxon>Aromia</taxon>
    </lineage>
</organism>
<dbReference type="GO" id="GO:0005634">
    <property type="term" value="C:nucleus"/>
    <property type="evidence" value="ECO:0007669"/>
    <property type="project" value="TreeGrafter"/>
</dbReference>
<evidence type="ECO:0000256" key="3">
    <source>
        <dbReference type="ARBA" id="ARBA00022771"/>
    </source>
</evidence>
<sequence>MVCQGVFSSSVRICNRHFAVNCFIPKTTSLRLRPDAVPTLFTIRQNSFAASSAIENTDQVPLPDKKIVPAVVQDISLLPSVHYDTKCAQQIMMEYHELEGYLRIKSEEPDIKEEENGCEGNENNSHSLINSSMILSDNTDIKPVVDKSFNPETNQTTIKSDPFQDAESVQCQQKSVMEYDELEGCWNIKSEEFHIKEEEDECEGVMTYDDTDIKPFVDKSHNDETNQMTIECVPHQKWSTPRIDHKVIEDREVTPYPCKLCSYEAKLKEDLTQHMLIHQDISKVTPYQCKLCPYKTKRKGVLSKRGRNHENASEVITYQCKLCPYKTKSKGVLSKHVRILHNTSEVATYQCKVYQCKLCSYKTNQKGSLTRHGLVHQNASR</sequence>
<dbReference type="SUPFAM" id="SSF57667">
    <property type="entry name" value="beta-beta-alpha zinc fingers"/>
    <property type="match status" value="2"/>
</dbReference>
<dbReference type="EMBL" id="JAPWTK010000382">
    <property type="protein sequence ID" value="KAJ8941222.1"/>
    <property type="molecule type" value="Genomic_DNA"/>
</dbReference>
<keyword evidence="2" id="KW-0677">Repeat</keyword>
<reference evidence="7" key="1">
    <citation type="journal article" date="2023" name="Insect Mol. Biol.">
        <title>Genome sequencing provides insights into the evolution of gene families encoding plant cell wall-degrading enzymes in longhorned beetles.</title>
        <authorList>
            <person name="Shin N.R."/>
            <person name="Okamura Y."/>
            <person name="Kirsch R."/>
            <person name="Pauchet Y."/>
        </authorList>
    </citation>
    <scope>NUCLEOTIDE SEQUENCE</scope>
    <source>
        <strain evidence="7">AMC_N1</strain>
    </source>
</reference>
<dbReference type="InterPro" id="IPR050688">
    <property type="entry name" value="Zinc_finger/UBP_domain"/>
</dbReference>
<dbReference type="AlphaFoldDB" id="A0AAV8XSK0"/>
<dbReference type="GO" id="GO:0045944">
    <property type="term" value="P:positive regulation of transcription by RNA polymerase II"/>
    <property type="evidence" value="ECO:0007669"/>
    <property type="project" value="TreeGrafter"/>
</dbReference>